<evidence type="ECO:0000256" key="5">
    <source>
        <dbReference type="ARBA" id="ARBA00035202"/>
    </source>
</evidence>
<dbReference type="Gene3D" id="6.10.250.290">
    <property type="match status" value="1"/>
</dbReference>
<dbReference type="EMBL" id="BMIF01000001">
    <property type="protein sequence ID" value="GGA55475.1"/>
    <property type="molecule type" value="Genomic_DNA"/>
</dbReference>
<dbReference type="Proteomes" id="UP000636264">
    <property type="component" value="Unassembled WGS sequence"/>
</dbReference>
<sequence>MDRAEKREFVAELNQVFQSTGSVVVAHYTGLTVAQMTDLRSRMREVGGTVKVAKNRLAKIALQGTQSESMQSLFEGQTVIAYADDPVAAPKVASEFAKTNDKLVILGGAMGQTVLDAEGVKALATLPSLDELRAKLVGMIQTPATRIAQVVNAPAGQLARVFGAYARKDEAA</sequence>
<reference evidence="7" key="2">
    <citation type="submission" date="2020-09" db="EMBL/GenBank/DDBJ databases">
        <authorList>
            <person name="Sun Q."/>
            <person name="Zhou Y."/>
        </authorList>
    </citation>
    <scope>NUCLEOTIDE SEQUENCE</scope>
    <source>
        <strain evidence="7">CGMCC 1.15320</strain>
    </source>
</reference>
<comment type="subunit">
    <text evidence="6">Part of the ribosomal stalk of the 50S ribosomal subunit. The N-terminus interacts with L11 and the large rRNA to form the base of the stalk. The C-terminus forms an elongated spine to which L12 dimers bind in a sequential fashion forming a multimeric L10(L12)X complex.</text>
</comment>
<accession>A0A916RGU5</accession>
<evidence type="ECO:0000256" key="3">
    <source>
        <dbReference type="ARBA" id="ARBA00022980"/>
    </source>
</evidence>
<evidence type="ECO:0000313" key="8">
    <source>
        <dbReference type="Proteomes" id="UP000636264"/>
    </source>
</evidence>
<gene>
    <name evidence="6 7" type="primary">rplJ</name>
    <name evidence="7" type="ORF">GCM10011385_06310</name>
</gene>
<dbReference type="GO" id="GO:0003735">
    <property type="term" value="F:structural constituent of ribosome"/>
    <property type="evidence" value="ECO:0007669"/>
    <property type="project" value="InterPro"/>
</dbReference>
<dbReference type="SUPFAM" id="SSF160369">
    <property type="entry name" value="Ribosomal protein L10-like"/>
    <property type="match status" value="1"/>
</dbReference>
<evidence type="ECO:0000256" key="2">
    <source>
        <dbReference type="ARBA" id="ARBA00008889"/>
    </source>
</evidence>
<dbReference type="InterPro" id="IPR022973">
    <property type="entry name" value="Ribosomal_uL10_bac"/>
</dbReference>
<keyword evidence="6" id="KW-0699">rRNA-binding</keyword>
<dbReference type="GO" id="GO:0015934">
    <property type="term" value="C:large ribosomal subunit"/>
    <property type="evidence" value="ECO:0007669"/>
    <property type="project" value="InterPro"/>
</dbReference>
<dbReference type="Pfam" id="PF00466">
    <property type="entry name" value="Ribosomal_L10"/>
    <property type="match status" value="1"/>
</dbReference>
<comment type="function">
    <text evidence="1 6">Forms part of the ribosomal stalk, playing a central role in the interaction of the ribosome with GTP-bound translation factors.</text>
</comment>
<dbReference type="NCBIfam" id="NF000955">
    <property type="entry name" value="PRK00099.1-1"/>
    <property type="match status" value="1"/>
</dbReference>
<evidence type="ECO:0000256" key="6">
    <source>
        <dbReference type="HAMAP-Rule" id="MF_00362"/>
    </source>
</evidence>
<organism evidence="7 8">
    <name type="scientific">Nitratireductor aestuarii</name>
    <dbReference type="NCBI Taxonomy" id="1735103"/>
    <lineage>
        <taxon>Bacteria</taxon>
        <taxon>Pseudomonadati</taxon>
        <taxon>Pseudomonadota</taxon>
        <taxon>Alphaproteobacteria</taxon>
        <taxon>Hyphomicrobiales</taxon>
        <taxon>Phyllobacteriaceae</taxon>
        <taxon>Nitratireductor</taxon>
    </lineage>
</organism>
<keyword evidence="6" id="KW-0694">RNA-binding</keyword>
<dbReference type="CDD" id="cd05797">
    <property type="entry name" value="Ribosomal_L10"/>
    <property type="match status" value="1"/>
</dbReference>
<comment type="similarity">
    <text evidence="2 6">Belongs to the universal ribosomal protein uL10 family.</text>
</comment>
<dbReference type="InterPro" id="IPR002363">
    <property type="entry name" value="Ribosomal_uL10_CS_bac"/>
</dbReference>
<evidence type="ECO:0000256" key="4">
    <source>
        <dbReference type="ARBA" id="ARBA00023274"/>
    </source>
</evidence>
<evidence type="ECO:0000313" key="7">
    <source>
        <dbReference type="EMBL" id="GGA55475.1"/>
    </source>
</evidence>
<protein>
    <recommendedName>
        <fullName evidence="5 6">Large ribosomal subunit protein uL10</fullName>
    </recommendedName>
</protein>
<keyword evidence="8" id="KW-1185">Reference proteome</keyword>
<dbReference type="GO" id="GO:0006412">
    <property type="term" value="P:translation"/>
    <property type="evidence" value="ECO:0007669"/>
    <property type="project" value="UniProtKB-UniRule"/>
</dbReference>
<comment type="caution">
    <text evidence="7">The sequence shown here is derived from an EMBL/GenBank/DDBJ whole genome shotgun (WGS) entry which is preliminary data.</text>
</comment>
<dbReference type="HAMAP" id="MF_00362">
    <property type="entry name" value="Ribosomal_uL10"/>
    <property type="match status" value="1"/>
</dbReference>
<dbReference type="RefSeq" id="WP_188719472.1">
    <property type="nucleotide sequence ID" value="NZ_BMIF01000001.1"/>
</dbReference>
<dbReference type="InterPro" id="IPR047865">
    <property type="entry name" value="Ribosomal_uL10_bac_type"/>
</dbReference>
<proteinExistence type="inferred from homology"/>
<name>A0A916RGU5_9HYPH</name>
<dbReference type="Gene3D" id="3.30.70.1730">
    <property type="match status" value="1"/>
</dbReference>
<dbReference type="InterPro" id="IPR043141">
    <property type="entry name" value="Ribosomal_uL10-like_sf"/>
</dbReference>
<reference evidence="7" key="1">
    <citation type="journal article" date="2014" name="Int. J. Syst. Evol. Microbiol.">
        <title>Complete genome sequence of Corynebacterium casei LMG S-19264T (=DSM 44701T), isolated from a smear-ripened cheese.</title>
        <authorList>
            <consortium name="US DOE Joint Genome Institute (JGI-PGF)"/>
            <person name="Walter F."/>
            <person name="Albersmeier A."/>
            <person name="Kalinowski J."/>
            <person name="Ruckert C."/>
        </authorList>
    </citation>
    <scope>NUCLEOTIDE SEQUENCE</scope>
    <source>
        <strain evidence="7">CGMCC 1.15320</strain>
    </source>
</reference>
<keyword evidence="3 6" id="KW-0689">Ribosomal protein</keyword>
<keyword evidence="4 6" id="KW-0687">Ribonucleoprotein</keyword>
<dbReference type="AlphaFoldDB" id="A0A916RGU5"/>
<dbReference type="PROSITE" id="PS01109">
    <property type="entry name" value="RIBOSOMAL_L10"/>
    <property type="match status" value="1"/>
</dbReference>
<dbReference type="GO" id="GO:0070180">
    <property type="term" value="F:large ribosomal subunit rRNA binding"/>
    <property type="evidence" value="ECO:0007669"/>
    <property type="project" value="UniProtKB-UniRule"/>
</dbReference>
<evidence type="ECO:0000256" key="1">
    <source>
        <dbReference type="ARBA" id="ARBA00002633"/>
    </source>
</evidence>
<dbReference type="PANTHER" id="PTHR11560">
    <property type="entry name" value="39S RIBOSOMAL PROTEIN L10, MITOCHONDRIAL"/>
    <property type="match status" value="1"/>
</dbReference>
<dbReference type="InterPro" id="IPR001790">
    <property type="entry name" value="Ribosomal_uL10"/>
</dbReference>